<dbReference type="PROSITE" id="PS00211">
    <property type="entry name" value="ABC_TRANSPORTER_1"/>
    <property type="match status" value="1"/>
</dbReference>
<evidence type="ECO:0000313" key="16">
    <source>
        <dbReference type="Proteomes" id="UP000010366"/>
    </source>
</evidence>
<keyword evidence="7" id="KW-0645">Protease</keyword>
<evidence type="ECO:0000256" key="8">
    <source>
        <dbReference type="ARBA" id="ARBA00022840"/>
    </source>
</evidence>
<dbReference type="STRING" id="1173020.Cha6605_0500"/>
<dbReference type="SUPFAM" id="SSF52540">
    <property type="entry name" value="P-loop containing nucleoside triphosphate hydrolases"/>
    <property type="match status" value="1"/>
</dbReference>
<sequence>MRIRGLSCRFLHVSCSYPTLTVGKSFGASTLFAADELSSYVAKAALVVGGTEISIGFIDRDSIAAWWLKYPTIQSHLWERARYLEAIIQGEVEPSALQMPQRGLHARSPLADMPVRSVEPISPRADLSSVTPPRPQATPERFKEAYFPTPSQKLGQWWKKITHTYPFYAQHSASDCSAACVVMVGRYWGRDFNMNRLRELAHVSRDGASLKGLANAVENLGFNSRPVKASLDRLATQQLPAILHWEGNHYVVVFEITPQYVIICDPAIGQRKLTHLEFNQSWTGYCLLVVPTLALQKTEGKSTDFWQLFQLVKPHRTIVLEIFIASIVLQIFGLISPIFTQLILDRAIIHKSASSLATFGVGLLMFGGFQIAMYALRQYLMAQTANRIDAALIIGFIRHAFSLPLSYFDSRHVGDIISRIQENHKIQSFITGQSLGVILDLMSVFVYATLMFIYSWKLALVTLISIPPFLILTFASTPFLKKMSREIFNASNAENSYLIEALNGVRTIKSMSVEKSVRWNWEERLNKEIKQTYRGQIMGIKIQVISSIINTISSTALIWMGALLVISGEFTIGQLFAFNMLSANVISPFQRLAGLWNNLQEVGIAIERLCDVIEAKPEEDRNSYRQPLGKLQGYVKFKNVTFRYNKDAEANVLENINFEIAPGQTIALVGRSGSGKTTLAKLILGLYQPTSGSIEIDGRELATISLHSLRSQVGIVDQDTFLFSGTIKDNITLAKPNASIEEIHHAAELAGADEFIKKMPMRYDTEIGEGGGMLSGGQRQRLAIARALLNNPRLLIFDEATSSLDTESERIIQKNLEKIRHERSTIIIAHRLSTVQNADLILVLDKGILIESGNHHQLMAKRGQYYHLNQQQLVTIQE</sequence>
<dbReference type="AlphaFoldDB" id="K9UC73"/>
<evidence type="ECO:0000259" key="12">
    <source>
        <dbReference type="PROSITE" id="PS50893"/>
    </source>
</evidence>
<dbReference type="Pfam" id="PF03412">
    <property type="entry name" value="Peptidase_C39"/>
    <property type="match status" value="1"/>
</dbReference>
<evidence type="ECO:0000313" key="15">
    <source>
        <dbReference type="EMBL" id="AFY91789.1"/>
    </source>
</evidence>
<evidence type="ECO:0000256" key="11">
    <source>
        <dbReference type="SAM" id="Phobius"/>
    </source>
</evidence>
<dbReference type="GO" id="GO:0016887">
    <property type="term" value="F:ATP hydrolysis activity"/>
    <property type="evidence" value="ECO:0007669"/>
    <property type="project" value="InterPro"/>
</dbReference>
<dbReference type="PROSITE" id="PS50990">
    <property type="entry name" value="PEPTIDASE_C39"/>
    <property type="match status" value="1"/>
</dbReference>
<dbReference type="PANTHER" id="PTHR43394:SF1">
    <property type="entry name" value="ATP-BINDING CASSETTE SUB-FAMILY B MEMBER 10, MITOCHONDRIAL"/>
    <property type="match status" value="1"/>
</dbReference>
<name>K9UC73_CHAP6</name>
<gene>
    <name evidence="15" type="ORF">Cha6605_0500</name>
</gene>
<dbReference type="PROSITE" id="PS50929">
    <property type="entry name" value="ABC_TM1F"/>
    <property type="match status" value="1"/>
</dbReference>
<keyword evidence="6" id="KW-0378">Hydrolase</keyword>
<comment type="subcellular location">
    <subcellularLocation>
        <location evidence="1">Cell membrane</location>
        <topology evidence="1">Multi-pass membrane protein</topology>
    </subcellularLocation>
</comment>
<dbReference type="EMBL" id="CP003600">
    <property type="protein sequence ID" value="AFY91789.1"/>
    <property type="molecule type" value="Genomic_DNA"/>
</dbReference>
<dbReference type="KEGG" id="cmp:Cha6605_0500"/>
<keyword evidence="4 11" id="KW-0812">Transmembrane</keyword>
<evidence type="ECO:0000256" key="1">
    <source>
        <dbReference type="ARBA" id="ARBA00004651"/>
    </source>
</evidence>
<evidence type="ECO:0000256" key="5">
    <source>
        <dbReference type="ARBA" id="ARBA00022741"/>
    </source>
</evidence>
<evidence type="ECO:0000256" key="6">
    <source>
        <dbReference type="ARBA" id="ARBA00022801"/>
    </source>
</evidence>
<feature type="transmembrane region" description="Helical" evidence="11">
    <location>
        <begin position="544"/>
        <end position="566"/>
    </location>
</feature>
<feature type="transmembrane region" description="Helical" evidence="11">
    <location>
        <begin position="356"/>
        <end position="376"/>
    </location>
</feature>
<dbReference type="Gene3D" id="3.90.70.10">
    <property type="entry name" value="Cysteine proteinases"/>
    <property type="match status" value="1"/>
</dbReference>
<dbReference type="InterPro" id="IPR036640">
    <property type="entry name" value="ABC1_TM_sf"/>
</dbReference>
<dbReference type="PATRIC" id="fig|1173020.3.peg.595"/>
<dbReference type="Proteomes" id="UP000010366">
    <property type="component" value="Chromosome"/>
</dbReference>
<dbReference type="GO" id="GO:0005886">
    <property type="term" value="C:plasma membrane"/>
    <property type="evidence" value="ECO:0007669"/>
    <property type="project" value="UniProtKB-SubCell"/>
</dbReference>
<dbReference type="HOGENOM" id="CLU_000604_95_3_3"/>
<feature type="transmembrane region" description="Helical" evidence="11">
    <location>
        <begin position="460"/>
        <end position="480"/>
    </location>
</feature>
<dbReference type="InterPro" id="IPR039421">
    <property type="entry name" value="Type_1_exporter"/>
</dbReference>
<dbReference type="InterPro" id="IPR027417">
    <property type="entry name" value="P-loop_NTPase"/>
</dbReference>
<keyword evidence="9 11" id="KW-1133">Transmembrane helix</keyword>
<evidence type="ECO:0000256" key="9">
    <source>
        <dbReference type="ARBA" id="ARBA00022989"/>
    </source>
</evidence>
<protein>
    <submittedName>
        <fullName evidence="15">ABC-type bacteriocin/lantibiotic exporter with N-terminal double-glycine peptidase domain</fullName>
    </submittedName>
</protein>
<feature type="transmembrane region" description="Helical" evidence="11">
    <location>
        <begin position="322"/>
        <end position="344"/>
    </location>
</feature>
<evidence type="ECO:0000256" key="2">
    <source>
        <dbReference type="ARBA" id="ARBA00022448"/>
    </source>
</evidence>
<dbReference type="GO" id="GO:0006508">
    <property type="term" value="P:proteolysis"/>
    <property type="evidence" value="ECO:0007669"/>
    <property type="project" value="InterPro"/>
</dbReference>
<dbReference type="GO" id="GO:0005524">
    <property type="term" value="F:ATP binding"/>
    <property type="evidence" value="ECO:0007669"/>
    <property type="project" value="UniProtKB-KW"/>
</dbReference>
<dbReference type="InterPro" id="IPR003439">
    <property type="entry name" value="ABC_transporter-like_ATP-bd"/>
</dbReference>
<evidence type="ECO:0000256" key="4">
    <source>
        <dbReference type="ARBA" id="ARBA00022692"/>
    </source>
</evidence>
<feature type="domain" description="ABC transmembrane type-1" evidence="13">
    <location>
        <begin position="322"/>
        <end position="601"/>
    </location>
</feature>
<dbReference type="SUPFAM" id="SSF90123">
    <property type="entry name" value="ABC transporter transmembrane region"/>
    <property type="match status" value="1"/>
</dbReference>
<dbReference type="GO" id="GO:0008234">
    <property type="term" value="F:cysteine-type peptidase activity"/>
    <property type="evidence" value="ECO:0007669"/>
    <property type="project" value="UniProtKB-KW"/>
</dbReference>
<reference evidence="15 16" key="1">
    <citation type="submission" date="2012-05" db="EMBL/GenBank/DDBJ databases">
        <title>Finished chromosome of genome of Chamaesiphon sp. PCC 6605.</title>
        <authorList>
            <consortium name="US DOE Joint Genome Institute"/>
            <person name="Gugger M."/>
            <person name="Coursin T."/>
            <person name="Rippka R."/>
            <person name="Tandeau De Marsac N."/>
            <person name="Huntemann M."/>
            <person name="Wei C.-L."/>
            <person name="Han J."/>
            <person name="Detter J.C."/>
            <person name="Han C."/>
            <person name="Tapia R."/>
            <person name="Chen A."/>
            <person name="Kyrpides N."/>
            <person name="Mavromatis K."/>
            <person name="Markowitz V."/>
            <person name="Szeto E."/>
            <person name="Ivanova N."/>
            <person name="Pagani I."/>
            <person name="Pati A."/>
            <person name="Goodwin L."/>
            <person name="Nordberg H.P."/>
            <person name="Cantor M.N."/>
            <person name="Hua S.X."/>
            <person name="Woyke T."/>
            <person name="Kerfeld C.A."/>
        </authorList>
    </citation>
    <scope>NUCLEOTIDE SEQUENCE [LARGE SCALE GENOMIC DNA]</scope>
    <source>
        <strain evidence="16">ATCC 27169 / PCC 6605</strain>
    </source>
</reference>
<organism evidence="15 16">
    <name type="scientific">Chamaesiphon minutus (strain ATCC 27169 / PCC 6605)</name>
    <dbReference type="NCBI Taxonomy" id="1173020"/>
    <lineage>
        <taxon>Bacteria</taxon>
        <taxon>Bacillati</taxon>
        <taxon>Cyanobacteriota</taxon>
        <taxon>Cyanophyceae</taxon>
        <taxon>Gomontiellales</taxon>
        <taxon>Chamaesiphonaceae</taxon>
        <taxon>Chamaesiphon</taxon>
    </lineage>
</organism>
<dbReference type="eggNOG" id="COG2274">
    <property type="taxonomic scope" value="Bacteria"/>
</dbReference>
<keyword evidence="3" id="KW-1003">Cell membrane</keyword>
<feature type="transmembrane region" description="Helical" evidence="11">
    <location>
        <begin position="429"/>
        <end position="454"/>
    </location>
</feature>
<dbReference type="CDD" id="cd18568">
    <property type="entry name" value="ABC_6TM_HetC_like"/>
    <property type="match status" value="1"/>
</dbReference>
<dbReference type="FunFam" id="3.40.50.300:FF:000221">
    <property type="entry name" value="Multidrug ABC transporter ATP-binding protein"/>
    <property type="match status" value="1"/>
</dbReference>
<dbReference type="InterPro" id="IPR017871">
    <property type="entry name" value="ABC_transporter-like_CS"/>
</dbReference>
<keyword evidence="8" id="KW-0067">ATP-binding</keyword>
<dbReference type="Pfam" id="PF00664">
    <property type="entry name" value="ABC_membrane"/>
    <property type="match status" value="1"/>
</dbReference>
<keyword evidence="16" id="KW-1185">Reference proteome</keyword>
<dbReference type="InterPro" id="IPR011527">
    <property type="entry name" value="ABC1_TM_dom"/>
</dbReference>
<feature type="domain" description="ABC transporter" evidence="12">
    <location>
        <begin position="635"/>
        <end position="871"/>
    </location>
</feature>
<dbReference type="Gene3D" id="3.40.50.300">
    <property type="entry name" value="P-loop containing nucleotide triphosphate hydrolases"/>
    <property type="match status" value="1"/>
</dbReference>
<dbReference type="CDD" id="cd02418">
    <property type="entry name" value="Peptidase_C39B"/>
    <property type="match status" value="1"/>
</dbReference>
<keyword evidence="2" id="KW-0813">Transport</keyword>
<dbReference type="Gene3D" id="1.20.1560.10">
    <property type="entry name" value="ABC transporter type 1, transmembrane domain"/>
    <property type="match status" value="1"/>
</dbReference>
<evidence type="ECO:0000259" key="13">
    <source>
        <dbReference type="PROSITE" id="PS50929"/>
    </source>
</evidence>
<feature type="domain" description="Peptidase C39" evidence="14">
    <location>
        <begin position="170"/>
        <end position="289"/>
    </location>
</feature>
<evidence type="ECO:0000256" key="3">
    <source>
        <dbReference type="ARBA" id="ARBA00022475"/>
    </source>
</evidence>
<dbReference type="InterPro" id="IPR003593">
    <property type="entry name" value="AAA+_ATPase"/>
</dbReference>
<dbReference type="SMART" id="SM00382">
    <property type="entry name" value="AAA"/>
    <property type="match status" value="1"/>
</dbReference>
<keyword evidence="7" id="KW-0788">Thiol protease</keyword>
<evidence type="ECO:0000256" key="7">
    <source>
        <dbReference type="ARBA" id="ARBA00022807"/>
    </source>
</evidence>
<dbReference type="PROSITE" id="PS50893">
    <property type="entry name" value="ABC_TRANSPORTER_2"/>
    <property type="match status" value="1"/>
</dbReference>
<evidence type="ECO:0000259" key="14">
    <source>
        <dbReference type="PROSITE" id="PS50990"/>
    </source>
</evidence>
<keyword evidence="5" id="KW-0547">Nucleotide-binding</keyword>
<evidence type="ECO:0000256" key="10">
    <source>
        <dbReference type="ARBA" id="ARBA00023136"/>
    </source>
</evidence>
<proteinExistence type="predicted"/>
<dbReference type="InterPro" id="IPR005074">
    <property type="entry name" value="Peptidase_C39"/>
</dbReference>
<dbReference type="Pfam" id="PF00005">
    <property type="entry name" value="ABC_tran"/>
    <property type="match status" value="1"/>
</dbReference>
<keyword evidence="10 11" id="KW-0472">Membrane</keyword>
<accession>K9UC73</accession>
<dbReference type="PANTHER" id="PTHR43394">
    <property type="entry name" value="ATP-DEPENDENT PERMEASE MDL1, MITOCHONDRIAL"/>
    <property type="match status" value="1"/>
</dbReference>
<dbReference type="GO" id="GO:0015421">
    <property type="term" value="F:ABC-type oligopeptide transporter activity"/>
    <property type="evidence" value="ECO:0007669"/>
    <property type="project" value="TreeGrafter"/>
</dbReference>